<dbReference type="AlphaFoldDB" id="A0A162CM94"/>
<dbReference type="STRING" id="519424.AZF04_13745"/>
<sequence length="145" mass="17189">METNFNDFTVHMSKEQLNEMVYDVMSNNYRIFWGFNDGKMILNIYNKHVNNKLIFVKNHGILELIDMDLNSIHVEKALLKSADGLLLTKANHPFKNKTELLNEIDLQLERLFWYQKQSDEPVIQEIKKKLAQIVQEYSTWLSENP</sequence>
<gene>
    <name evidence="1" type="ORF">AZF04_13745</name>
</gene>
<comment type="caution">
    <text evidence="1">The sequence shown here is derived from an EMBL/GenBank/DDBJ whole genome shotgun (WGS) entry which is preliminary data.</text>
</comment>
<accession>A0A162CM94</accession>
<organism evidence="1 2">
    <name type="scientific">Alkalihalobacillus trypoxylicola</name>
    <dbReference type="NCBI Taxonomy" id="519424"/>
    <lineage>
        <taxon>Bacteria</taxon>
        <taxon>Bacillati</taxon>
        <taxon>Bacillota</taxon>
        <taxon>Bacilli</taxon>
        <taxon>Bacillales</taxon>
        <taxon>Bacillaceae</taxon>
        <taxon>Alkalihalobacillus</taxon>
    </lineage>
</organism>
<proteinExistence type="predicted"/>
<keyword evidence="2" id="KW-1185">Reference proteome</keyword>
<dbReference type="Proteomes" id="UP000075806">
    <property type="component" value="Unassembled WGS sequence"/>
</dbReference>
<name>A0A162CM94_9BACI</name>
<evidence type="ECO:0000313" key="2">
    <source>
        <dbReference type="Proteomes" id="UP000075806"/>
    </source>
</evidence>
<reference evidence="1" key="1">
    <citation type="submission" date="2016-02" db="EMBL/GenBank/DDBJ databases">
        <title>Genome sequence of Bacillus trypoxylicola KCTC 13244(T).</title>
        <authorList>
            <person name="Jeong H."/>
            <person name="Park S.-H."/>
            <person name="Choi S.-K."/>
        </authorList>
    </citation>
    <scope>NUCLEOTIDE SEQUENCE [LARGE SCALE GENOMIC DNA]</scope>
    <source>
        <strain evidence="1">KCTC 13244</strain>
    </source>
</reference>
<protein>
    <submittedName>
        <fullName evidence="1">Uncharacterized protein</fullName>
    </submittedName>
</protein>
<evidence type="ECO:0000313" key="1">
    <source>
        <dbReference type="EMBL" id="KYG25549.1"/>
    </source>
</evidence>
<dbReference type="OrthoDB" id="2884058at2"/>
<dbReference type="EMBL" id="LTAO01000040">
    <property type="protein sequence ID" value="KYG25549.1"/>
    <property type="molecule type" value="Genomic_DNA"/>
</dbReference>
<dbReference type="RefSeq" id="WP_061950320.1">
    <property type="nucleotide sequence ID" value="NZ_LTAO01000040.1"/>
</dbReference>